<dbReference type="FunFam" id="2.60.120.290:FF:000005">
    <property type="entry name" value="Procollagen C-endopeptidase enhancer 1"/>
    <property type="match status" value="1"/>
</dbReference>
<reference evidence="9" key="1">
    <citation type="submission" date="2025-08" db="UniProtKB">
        <authorList>
            <consortium name="RefSeq"/>
        </authorList>
    </citation>
    <scope>IDENTIFICATION</scope>
</reference>
<comment type="caution">
    <text evidence="2">Lacks conserved residue(s) required for the propagation of feature annotation.</text>
</comment>
<dbReference type="OrthoDB" id="6514358at2759"/>
<evidence type="ECO:0000313" key="9">
    <source>
        <dbReference type="RefSeq" id="XP_022080365.1"/>
    </source>
</evidence>
<dbReference type="SUPFAM" id="SSF49854">
    <property type="entry name" value="Spermadhesin, CUB domain"/>
    <property type="match status" value="1"/>
</dbReference>
<evidence type="ECO:0000256" key="3">
    <source>
        <dbReference type="PROSITE-ProRule" id="PRU00124"/>
    </source>
</evidence>
<feature type="disulfide bond" evidence="3">
    <location>
        <begin position="148"/>
        <end position="160"/>
    </location>
</feature>
<dbReference type="InterPro" id="IPR036055">
    <property type="entry name" value="LDL_receptor-like_sf"/>
</dbReference>
<gene>
    <name evidence="9" type="primary">LOC110973677</name>
</gene>
<feature type="domain" description="CUB" evidence="7">
    <location>
        <begin position="30"/>
        <end position="143"/>
    </location>
</feature>
<dbReference type="KEGG" id="aplc:110973677"/>
<dbReference type="RefSeq" id="XP_022080365.1">
    <property type="nucleotide sequence ID" value="XM_022224673.1"/>
</dbReference>
<dbReference type="Gene3D" id="2.60.120.290">
    <property type="entry name" value="Spermadhesin, CUB domain"/>
    <property type="match status" value="1"/>
</dbReference>
<keyword evidence="5" id="KW-0812">Transmembrane</keyword>
<feature type="transmembrane region" description="Helical" evidence="5">
    <location>
        <begin position="192"/>
        <end position="219"/>
    </location>
</feature>
<dbReference type="PANTHER" id="PTHR24652:SF69">
    <property type="entry name" value="CUB DOMAIN-CONTAINING PROTEIN"/>
    <property type="match status" value="1"/>
</dbReference>
<accession>A0A8B7XK84</accession>
<dbReference type="InterPro" id="IPR042333">
    <property type="entry name" value="LRAD2/Mig-13-like"/>
</dbReference>
<dbReference type="Gene3D" id="4.10.400.10">
    <property type="entry name" value="Low-density Lipoprotein Receptor"/>
    <property type="match status" value="1"/>
</dbReference>
<evidence type="ECO:0000313" key="8">
    <source>
        <dbReference type="Proteomes" id="UP000694845"/>
    </source>
</evidence>
<sequence>MKVVLLLVSFCLLIGRYECALPIVHLADSCNSTVQASNGGFIEPDKRLLYNSNLDCTVVLTAEQGSRFLLRFYRFNLEEPVGGSCVDHLTIYDGLDRLSPLSGALCGRTKVDDIVSSSNSITLDFVTDEDGSTNGFEIFYSIFTDAPCTIDQFACSNSRCIDAALKCDSYNMCGDNSDETDCDDVVAEDTGLSAAAIAGIVAGSLCLILLIMGVIRAIIHKYQSNQLLKQLMDEMSKQPTSNEYSDKDFWGDSKPIDQ</sequence>
<feature type="disulfide bond" evidence="3">
    <location>
        <begin position="167"/>
        <end position="182"/>
    </location>
</feature>
<dbReference type="PROSITE" id="PS01180">
    <property type="entry name" value="CUB"/>
    <property type="match status" value="1"/>
</dbReference>
<evidence type="ECO:0000259" key="7">
    <source>
        <dbReference type="PROSITE" id="PS01180"/>
    </source>
</evidence>
<proteinExistence type="predicted"/>
<feature type="chain" id="PRO_5034025053" evidence="6">
    <location>
        <begin position="20"/>
        <end position="258"/>
    </location>
</feature>
<dbReference type="CDD" id="cd00112">
    <property type="entry name" value="LDLa"/>
    <property type="match status" value="1"/>
</dbReference>
<dbReference type="InterPro" id="IPR000859">
    <property type="entry name" value="CUB_dom"/>
</dbReference>
<dbReference type="SMART" id="SM00192">
    <property type="entry name" value="LDLa"/>
    <property type="match status" value="1"/>
</dbReference>
<feature type="signal peptide" evidence="6">
    <location>
        <begin position="1"/>
        <end position="19"/>
    </location>
</feature>
<dbReference type="CDD" id="cd00041">
    <property type="entry name" value="CUB"/>
    <property type="match status" value="1"/>
</dbReference>
<dbReference type="Pfam" id="PF00057">
    <property type="entry name" value="Ldl_recept_a"/>
    <property type="match status" value="1"/>
</dbReference>
<evidence type="ECO:0000256" key="2">
    <source>
        <dbReference type="PROSITE-ProRule" id="PRU00059"/>
    </source>
</evidence>
<name>A0A8B7XK84_ACAPL</name>
<evidence type="ECO:0000256" key="6">
    <source>
        <dbReference type="SAM" id="SignalP"/>
    </source>
</evidence>
<dbReference type="InterPro" id="IPR035914">
    <property type="entry name" value="Sperma_CUB_dom_sf"/>
</dbReference>
<keyword evidence="1 3" id="KW-1015">Disulfide bond</keyword>
<dbReference type="AlphaFoldDB" id="A0A8B7XK84"/>
<evidence type="ECO:0000256" key="5">
    <source>
        <dbReference type="SAM" id="Phobius"/>
    </source>
</evidence>
<evidence type="ECO:0000256" key="4">
    <source>
        <dbReference type="SAM" id="MobiDB-lite"/>
    </source>
</evidence>
<dbReference type="PROSITE" id="PS50068">
    <property type="entry name" value="LDLRA_2"/>
    <property type="match status" value="1"/>
</dbReference>
<dbReference type="OMA" id="CVDTINI"/>
<dbReference type="Proteomes" id="UP000694845">
    <property type="component" value="Unplaced"/>
</dbReference>
<dbReference type="SMART" id="SM00042">
    <property type="entry name" value="CUB"/>
    <property type="match status" value="1"/>
</dbReference>
<keyword evidence="6" id="KW-0732">Signal</keyword>
<evidence type="ECO:0000256" key="1">
    <source>
        <dbReference type="ARBA" id="ARBA00023157"/>
    </source>
</evidence>
<feature type="compositionally biased region" description="Basic and acidic residues" evidence="4">
    <location>
        <begin position="244"/>
        <end position="258"/>
    </location>
</feature>
<organism evidence="8 9">
    <name type="scientific">Acanthaster planci</name>
    <name type="common">Crown-of-thorns starfish</name>
    <dbReference type="NCBI Taxonomy" id="133434"/>
    <lineage>
        <taxon>Eukaryota</taxon>
        <taxon>Metazoa</taxon>
        <taxon>Echinodermata</taxon>
        <taxon>Eleutherozoa</taxon>
        <taxon>Asterozoa</taxon>
        <taxon>Asteroidea</taxon>
        <taxon>Valvatacea</taxon>
        <taxon>Valvatida</taxon>
        <taxon>Acanthasteridae</taxon>
        <taxon>Acanthaster</taxon>
    </lineage>
</organism>
<keyword evidence="5" id="KW-1133">Transmembrane helix</keyword>
<keyword evidence="5" id="KW-0472">Membrane</keyword>
<protein>
    <submittedName>
        <fullName evidence="9">Low-density lipoprotein receptor-related protein 12-like</fullName>
    </submittedName>
</protein>
<dbReference type="InterPro" id="IPR002172">
    <property type="entry name" value="LDrepeatLR_classA_rpt"/>
</dbReference>
<dbReference type="PANTHER" id="PTHR24652">
    <property type="entry name" value="LOW-DENSITY LIPOPROTEIN RECEPTOR CLASS A DOMAIN-CONTAINING PROTEIN 2"/>
    <property type="match status" value="1"/>
</dbReference>
<feature type="region of interest" description="Disordered" evidence="4">
    <location>
        <begin position="238"/>
        <end position="258"/>
    </location>
</feature>
<dbReference type="GeneID" id="110973677"/>
<keyword evidence="8" id="KW-1185">Reference proteome</keyword>
<dbReference type="Pfam" id="PF00431">
    <property type="entry name" value="CUB"/>
    <property type="match status" value="1"/>
</dbReference>
<feature type="disulfide bond" evidence="3">
    <location>
        <begin position="155"/>
        <end position="173"/>
    </location>
</feature>
<dbReference type="SUPFAM" id="SSF57424">
    <property type="entry name" value="LDL receptor-like module"/>
    <property type="match status" value="1"/>
</dbReference>